<dbReference type="GO" id="GO:0005524">
    <property type="term" value="F:ATP binding"/>
    <property type="evidence" value="ECO:0007669"/>
    <property type="project" value="InterPro"/>
</dbReference>
<dbReference type="AlphaFoldDB" id="A0A124IWH8"/>
<feature type="compositionally biased region" description="Low complexity" evidence="1">
    <location>
        <begin position="475"/>
        <end position="500"/>
    </location>
</feature>
<dbReference type="PROSITE" id="PS51192">
    <property type="entry name" value="HELICASE_ATP_BIND_1"/>
    <property type="match status" value="1"/>
</dbReference>
<proteinExistence type="predicted"/>
<dbReference type="OrthoDB" id="9802848at2"/>
<dbReference type="Gene3D" id="3.40.50.300">
    <property type="entry name" value="P-loop containing nucleotide triphosphate hydrolases"/>
    <property type="match status" value="2"/>
</dbReference>
<dbReference type="PANTHER" id="PTHR47396:SF1">
    <property type="entry name" value="ATP-DEPENDENT HELICASE IRC3-RELATED"/>
    <property type="match status" value="1"/>
</dbReference>
<evidence type="ECO:0000313" key="4">
    <source>
        <dbReference type="EMBL" id="KUO97481.1"/>
    </source>
</evidence>
<dbReference type="GO" id="GO:0005829">
    <property type="term" value="C:cytosol"/>
    <property type="evidence" value="ECO:0007669"/>
    <property type="project" value="TreeGrafter"/>
</dbReference>
<feature type="compositionally biased region" description="Basic and acidic residues" evidence="1">
    <location>
        <begin position="462"/>
        <end position="473"/>
    </location>
</feature>
<dbReference type="REBASE" id="145556">
    <property type="entry name" value="AfeITV01ORF6255P"/>
</dbReference>
<evidence type="ECO:0000259" key="2">
    <source>
        <dbReference type="PROSITE" id="PS51192"/>
    </source>
</evidence>
<dbReference type="InterPro" id="IPR045572">
    <property type="entry name" value="RE_endonuc_C"/>
</dbReference>
<dbReference type="InterPro" id="IPR050742">
    <property type="entry name" value="Helicase_Restrict-Modif_Enz"/>
</dbReference>
<evidence type="ECO:0000313" key="5">
    <source>
        <dbReference type="Proteomes" id="UP000053557"/>
    </source>
</evidence>
<feature type="region of interest" description="Disordered" evidence="1">
    <location>
        <begin position="429"/>
        <end position="500"/>
    </location>
</feature>
<dbReference type="Pfam" id="PF04851">
    <property type="entry name" value="ResIII"/>
    <property type="match status" value="1"/>
</dbReference>
<dbReference type="PANTHER" id="PTHR47396">
    <property type="entry name" value="TYPE I RESTRICTION ENZYME ECOKI R PROTEIN"/>
    <property type="match status" value="1"/>
</dbReference>
<organism evidence="3 5">
    <name type="scientific">Ferroacidibacillus organovorans</name>
    <dbReference type="NCBI Taxonomy" id="1765683"/>
    <lineage>
        <taxon>Bacteria</taxon>
        <taxon>Bacillati</taxon>
        <taxon>Bacillota</taxon>
        <taxon>Bacilli</taxon>
        <taxon>Bacillales</taxon>
        <taxon>Alicyclobacillaceae</taxon>
        <taxon>Ferroacidibacillus</taxon>
    </lineage>
</organism>
<dbReference type="GO" id="GO:0003677">
    <property type="term" value="F:DNA binding"/>
    <property type="evidence" value="ECO:0007669"/>
    <property type="project" value="InterPro"/>
</dbReference>
<dbReference type="EMBL" id="LPVJ01000001">
    <property type="protein sequence ID" value="KUO97481.1"/>
    <property type="molecule type" value="Genomic_DNA"/>
</dbReference>
<dbReference type="RefSeq" id="WP_067711033.1">
    <property type="nucleotide sequence ID" value="NZ_LPVJ01000001.1"/>
</dbReference>
<protein>
    <recommendedName>
        <fullName evidence="2">Helicase ATP-binding domain-containing protein</fullName>
    </recommendedName>
</protein>
<reference evidence="3 5" key="1">
    <citation type="submission" date="2015-12" db="EMBL/GenBank/DDBJ databases">
        <title>Draft genome sequence of Acidibacillus ferrooxidans ITV001, isolated from a chalcopyrite acid mine drainage site in Brazil.</title>
        <authorList>
            <person name="Dall'Agnol H."/>
            <person name="Nancucheo I."/>
            <person name="Johnson B."/>
            <person name="Oliveira R."/>
            <person name="Leite L."/>
            <person name="Pylro V."/>
            <person name="Nunes G.L."/>
            <person name="Tzotzos G."/>
            <person name="Fernandes G.R."/>
            <person name="Dutra J."/>
            <person name="Orellana S.C."/>
            <person name="Oliveira G."/>
        </authorList>
    </citation>
    <scope>NUCLEOTIDE SEQUENCE [LARGE SCALE GENOMIC DNA]</scope>
    <source>
        <strain evidence="3">ITV001</strain>
        <strain evidence="5">ITV01</strain>
    </source>
</reference>
<evidence type="ECO:0000256" key="1">
    <source>
        <dbReference type="SAM" id="MobiDB-lite"/>
    </source>
</evidence>
<dbReference type="Proteomes" id="UP000053557">
    <property type="component" value="Unassembled WGS sequence"/>
</dbReference>
<keyword evidence="5" id="KW-1185">Reference proteome</keyword>
<sequence>MTDRVVDLNALAEISGRMNLRKPNQQAVYSIATALYAYYNQERGEPPMESLVVSATGVGKTYILAATIEYMARVEGIRNFAVITPGRTILNKTVANFTPGHPKSMLHIMETAPVVITADNFDSPAMRAAMDDPMQVKLYIFTVQSLTKPTTQLGRRTHEFREGLGEAFYEHLHGLDDLFIFADEHHCYFSPAFSRTIRELEPYALIGLTATPHPNTRDEDMIFKYPLSAAVAEKLVKTPVIVGRRDDRRDPYTQLTDGARLLELKARAISIWCSAHQLQPIHPVMLVVAQSINEANEYAQYMESTTFMDGRFAGAILTVHSNAPDDALEKLETVEEPNSPIRIIISVGMLKEGWDVKNVYVLASMRASVSDILTEQTLGRGLRLPFGQYTGEEMLDTLEVLAHERYDDLLRRTGLMNEQLRDHRVQMLVHRDESGNTVVRRDESQGPLPDQPWQAQRPVADIPERAKESEHAWDTSPSGETTTNETTDTKGSGSYSKGSGFAIVDTDTRLEESQRIVETVRDMQPNPSLPRIELPVVKMIPVPVPFSLADITDVEPFRALGRNLARDPEETLRRKRVEATIEIDTSGLRHTKVLIRDAAETVYVQPSFLPSEDIADELVSAVVHCEAVVERESEIRSARRLVDEMMDAMGGSAVTVLSAYLETAKAKLVQLVTKEASRLARPPMENTTVRVRPFMPVRQTRLDATEDKYGAFEKGRAYAGWRKSLYEQVWFDSSPERDMANLLDESQDIVAWVRLHTNDLPILWSGEDLRRYNPDFIAIDTDNIHWIVEVKADRDMQASEVRAKMEAAKRWANHASDSKHVSVRWRYLLASEDTLRNAHGSWRNVLALA</sequence>
<accession>A0A124IWH8</accession>
<gene>
    <name evidence="3" type="ORF">ATW55_06250</name>
    <name evidence="4" type="ORF">ATW55_06375</name>
</gene>
<dbReference type="EMBL" id="LPVJ01000001">
    <property type="protein sequence ID" value="KUO97459.1"/>
    <property type="molecule type" value="Genomic_DNA"/>
</dbReference>
<dbReference type="GO" id="GO:0015668">
    <property type="term" value="F:type III site-specific deoxyribonuclease activity"/>
    <property type="evidence" value="ECO:0007669"/>
    <property type="project" value="InterPro"/>
</dbReference>
<comment type="caution">
    <text evidence="3">The sequence shown here is derived from an EMBL/GenBank/DDBJ whole genome shotgun (WGS) entry which is preliminary data.</text>
</comment>
<dbReference type="InterPro" id="IPR006935">
    <property type="entry name" value="Helicase/UvrB_N"/>
</dbReference>
<evidence type="ECO:0000313" key="3">
    <source>
        <dbReference type="EMBL" id="KUO97459.1"/>
    </source>
</evidence>
<name>A0A124IWH8_9BACL</name>
<dbReference type="InterPro" id="IPR027417">
    <property type="entry name" value="P-loop_NTPase"/>
</dbReference>
<dbReference type="SUPFAM" id="SSF52540">
    <property type="entry name" value="P-loop containing nucleoside triphosphate hydrolases"/>
    <property type="match status" value="1"/>
</dbReference>
<feature type="compositionally biased region" description="Basic and acidic residues" evidence="1">
    <location>
        <begin position="429"/>
        <end position="444"/>
    </location>
</feature>
<feature type="domain" description="Helicase ATP-binding" evidence="2">
    <location>
        <begin position="41"/>
        <end position="230"/>
    </location>
</feature>
<dbReference type="InterPro" id="IPR014001">
    <property type="entry name" value="Helicase_ATP-bd"/>
</dbReference>
<dbReference type="Pfam" id="PF19778">
    <property type="entry name" value="RE_endonuc"/>
    <property type="match status" value="1"/>
</dbReference>